<dbReference type="Pfam" id="PF02949">
    <property type="entry name" value="7tm_6"/>
    <property type="match status" value="1"/>
</dbReference>
<feature type="transmembrane region" description="Helical" evidence="9">
    <location>
        <begin position="210"/>
        <end position="230"/>
    </location>
</feature>
<dbReference type="InterPro" id="IPR004117">
    <property type="entry name" value="7tm6_olfct_rcpt"/>
</dbReference>
<dbReference type="PANTHER" id="PTHR21137:SF44">
    <property type="entry name" value="ODORANT RECEPTOR 13A-RELATED"/>
    <property type="match status" value="1"/>
</dbReference>
<keyword evidence="8 9" id="KW-0807">Transducer</keyword>
<name>A0A835L5S8_SPOEX</name>
<feature type="transmembrane region" description="Helical" evidence="9">
    <location>
        <begin position="310"/>
        <end position="336"/>
    </location>
</feature>
<feature type="transmembrane region" description="Helical" evidence="9">
    <location>
        <begin position="109"/>
        <end position="127"/>
    </location>
</feature>
<keyword evidence="4 9" id="KW-0552">Olfaction</keyword>
<organism evidence="10 11">
    <name type="scientific">Spodoptera exigua</name>
    <name type="common">Beet armyworm</name>
    <name type="synonym">Noctua fulgens</name>
    <dbReference type="NCBI Taxonomy" id="7107"/>
    <lineage>
        <taxon>Eukaryota</taxon>
        <taxon>Metazoa</taxon>
        <taxon>Ecdysozoa</taxon>
        <taxon>Arthropoda</taxon>
        <taxon>Hexapoda</taxon>
        <taxon>Insecta</taxon>
        <taxon>Pterygota</taxon>
        <taxon>Neoptera</taxon>
        <taxon>Endopterygota</taxon>
        <taxon>Lepidoptera</taxon>
        <taxon>Glossata</taxon>
        <taxon>Ditrysia</taxon>
        <taxon>Noctuoidea</taxon>
        <taxon>Noctuidae</taxon>
        <taxon>Amphipyrinae</taxon>
        <taxon>Spodoptera</taxon>
    </lineage>
</organism>
<keyword evidence="3 9" id="KW-0812">Transmembrane</keyword>
<reference evidence="10" key="1">
    <citation type="submission" date="2020-08" db="EMBL/GenBank/DDBJ databases">
        <title>Spodoptera exigua strain:BAW_Kor-Di-RS1 Genome sequencing and assembly.</title>
        <authorList>
            <person name="Kim J."/>
            <person name="Nam H.Y."/>
            <person name="Kwon M."/>
            <person name="Choi J.H."/>
            <person name="Cho S.R."/>
            <person name="Kim G.-H."/>
        </authorList>
    </citation>
    <scope>NUCLEOTIDE SEQUENCE</scope>
    <source>
        <strain evidence="10">BAW_Kor-Di-RS1</strain>
        <tissue evidence="10">Whole-body</tissue>
    </source>
</reference>
<evidence type="ECO:0000256" key="8">
    <source>
        <dbReference type="ARBA" id="ARBA00023224"/>
    </source>
</evidence>
<proteinExistence type="inferred from homology"/>
<accession>A0A835L5S8</accession>
<comment type="subcellular location">
    <subcellularLocation>
        <location evidence="9">Cell membrane</location>
        <topology evidence="9">Multi-pass membrane protein</topology>
    </subcellularLocation>
    <subcellularLocation>
        <location evidence="1">Membrane</location>
        <topology evidence="1">Multi-pass membrane protein</topology>
    </subcellularLocation>
</comment>
<evidence type="ECO:0000256" key="3">
    <source>
        <dbReference type="ARBA" id="ARBA00022692"/>
    </source>
</evidence>
<comment type="caution">
    <text evidence="10">The sequence shown here is derived from an EMBL/GenBank/DDBJ whole genome shotgun (WGS) entry which is preliminary data.</text>
</comment>
<dbReference type="PANTHER" id="PTHR21137">
    <property type="entry name" value="ODORANT RECEPTOR"/>
    <property type="match status" value="1"/>
</dbReference>
<evidence type="ECO:0000313" key="10">
    <source>
        <dbReference type="EMBL" id="KAF9418036.1"/>
    </source>
</evidence>
<dbReference type="AlphaFoldDB" id="A0A835L5S8"/>
<keyword evidence="6 9" id="KW-0472">Membrane</keyword>
<evidence type="ECO:0000256" key="7">
    <source>
        <dbReference type="ARBA" id="ARBA00023170"/>
    </source>
</evidence>
<dbReference type="GO" id="GO:0005549">
    <property type="term" value="F:odorant binding"/>
    <property type="evidence" value="ECO:0007669"/>
    <property type="project" value="InterPro"/>
</dbReference>
<evidence type="ECO:0000313" key="11">
    <source>
        <dbReference type="Proteomes" id="UP000648187"/>
    </source>
</evidence>
<evidence type="ECO:0000256" key="4">
    <source>
        <dbReference type="ARBA" id="ARBA00022725"/>
    </source>
</evidence>
<sequence length="438" mass="51735">MSRYLFYCESTFKSNIKITLRKKEQQPKRFKKKKNVYDVDSYDATFAITKAILRLVGLRITRDDSTFTRLLWNIFYWFEFGNLFVVTWLELINMAKTARGGSFQDAVEIFRMMPCVGYLLLAMAKSYKMVYQRPVYENLVNELRSMWPRGEVSDEEHQIISSALRHLNYVIQAMGHETPLILPFFYWFPFDPFQRGYYEVILAAQTWHGLITIWFMLCGDLLFCIFLSHITTQFDLLAVRIRRLVYVPVDKQLVHTYPLGEYCQGYAQKNKDIIDTFTDKDWETRHQRDLSEIIERHRALIRLSGDVEHLFSFALLVNFFNSSIIICFCGFCCVIVEKWNEMVYKSFMTTALSQTWLLCWYGQRLLESSEGLSDALYESGWYRASQKIKSSVLIMLHRAQKDVHVTTYGFSIISLASYTTIIKTSWSYFTLLLNIYKK</sequence>
<keyword evidence="5 9" id="KW-1133">Transmembrane helix</keyword>
<evidence type="ECO:0000256" key="1">
    <source>
        <dbReference type="ARBA" id="ARBA00004141"/>
    </source>
</evidence>
<feature type="transmembrane region" description="Helical" evidence="9">
    <location>
        <begin position="70"/>
        <end position="89"/>
    </location>
</feature>
<gene>
    <name evidence="10" type="ORF">HW555_005020</name>
</gene>
<keyword evidence="2 9" id="KW-0716">Sensory transduction</keyword>
<evidence type="ECO:0000256" key="2">
    <source>
        <dbReference type="ARBA" id="ARBA00022606"/>
    </source>
</evidence>
<keyword evidence="7 9" id="KW-0675">Receptor</keyword>
<evidence type="ECO:0000256" key="5">
    <source>
        <dbReference type="ARBA" id="ARBA00022989"/>
    </source>
</evidence>
<dbReference type="Proteomes" id="UP000648187">
    <property type="component" value="Unassembled WGS sequence"/>
</dbReference>
<dbReference type="GO" id="GO:0004984">
    <property type="term" value="F:olfactory receptor activity"/>
    <property type="evidence" value="ECO:0007669"/>
    <property type="project" value="InterPro"/>
</dbReference>
<keyword evidence="11" id="KW-1185">Reference proteome</keyword>
<comment type="similarity">
    <text evidence="9">Belongs to the insect chemoreceptor superfamily. Heteromeric odorant receptor channel (TC 1.A.69) family.</text>
</comment>
<comment type="caution">
    <text evidence="9">Lacks conserved residue(s) required for the propagation of feature annotation.</text>
</comment>
<dbReference type="EMBL" id="JACKWZ010000062">
    <property type="protein sequence ID" value="KAF9418036.1"/>
    <property type="molecule type" value="Genomic_DNA"/>
</dbReference>
<dbReference type="GO" id="GO:0005886">
    <property type="term" value="C:plasma membrane"/>
    <property type="evidence" value="ECO:0007669"/>
    <property type="project" value="UniProtKB-SubCell"/>
</dbReference>
<evidence type="ECO:0000256" key="6">
    <source>
        <dbReference type="ARBA" id="ARBA00023136"/>
    </source>
</evidence>
<protein>
    <recommendedName>
        <fullName evidence="9">Odorant receptor</fullName>
    </recommendedName>
</protein>
<evidence type="ECO:0000256" key="9">
    <source>
        <dbReference type="RuleBase" id="RU351113"/>
    </source>
</evidence>
<dbReference type="GO" id="GO:0007165">
    <property type="term" value="P:signal transduction"/>
    <property type="evidence" value="ECO:0007669"/>
    <property type="project" value="UniProtKB-KW"/>
</dbReference>